<dbReference type="PROSITE" id="PS00018">
    <property type="entry name" value="EF_HAND_1"/>
    <property type="match status" value="2"/>
</dbReference>
<feature type="active site" evidence="23 24">
    <location>
        <position position="176"/>
    </location>
</feature>
<evidence type="ECO:0000256" key="7">
    <source>
        <dbReference type="ARBA" id="ARBA00020246"/>
    </source>
</evidence>
<dbReference type="GO" id="GO:0004198">
    <property type="term" value="F:calcium-dependent cysteine-type endopeptidase activity"/>
    <property type="evidence" value="ECO:0007669"/>
    <property type="project" value="UniProtKB-EC"/>
</dbReference>
<protein>
    <recommendedName>
        <fullName evidence="7">Calpain-1 catalytic subunit</fullName>
        <ecNumber evidence="6">3.4.22.52</ecNumber>
    </recommendedName>
    <alternativeName>
        <fullName evidence="19">Calcium-activated neutral proteinase 1</fullName>
    </alternativeName>
    <alternativeName>
        <fullName evidence="20">Calpain mu-type</fullName>
    </alternativeName>
    <alternativeName>
        <fullName evidence="22">Calpain-1 large subunit</fullName>
    </alternativeName>
    <alternativeName>
        <fullName evidence="21">Micromolar-calpain</fullName>
    </alternativeName>
</protein>
<evidence type="ECO:0000256" key="3">
    <source>
        <dbReference type="ARBA" id="ARBA00004236"/>
    </source>
</evidence>
<evidence type="ECO:0000256" key="15">
    <source>
        <dbReference type="ARBA" id="ARBA00022807"/>
    </source>
</evidence>
<dbReference type="FunFam" id="3.90.70.10:FF:000001">
    <property type="entry name" value="Calpain-1 catalytic subunit"/>
    <property type="match status" value="1"/>
</dbReference>
<evidence type="ECO:0000256" key="21">
    <source>
        <dbReference type="ARBA" id="ARBA00032278"/>
    </source>
</evidence>
<evidence type="ECO:0000256" key="2">
    <source>
        <dbReference type="ARBA" id="ARBA00001913"/>
    </source>
</evidence>
<dbReference type="SUPFAM" id="SSF49758">
    <property type="entry name" value="Calpain large subunit, middle domain (domain III)"/>
    <property type="match status" value="1"/>
</dbReference>
<evidence type="ECO:0000256" key="13">
    <source>
        <dbReference type="ARBA" id="ARBA00022737"/>
    </source>
</evidence>
<dbReference type="Gene3D" id="2.60.120.380">
    <property type="match status" value="1"/>
</dbReference>
<dbReference type="InterPro" id="IPR011992">
    <property type="entry name" value="EF-hand-dom_pair"/>
</dbReference>
<comment type="cofactor">
    <cofactor evidence="2">
        <name>Ca(2+)</name>
        <dbReference type="ChEBI" id="CHEBI:29108"/>
    </cofactor>
</comment>
<feature type="region of interest" description="Disordered" evidence="25">
    <location>
        <begin position="1"/>
        <end position="22"/>
    </location>
</feature>
<dbReference type="InterPro" id="IPR038765">
    <property type="entry name" value="Papain-like_cys_pep_sf"/>
</dbReference>
<evidence type="ECO:0000256" key="22">
    <source>
        <dbReference type="ARBA" id="ARBA00032619"/>
    </source>
</evidence>
<evidence type="ECO:0000256" key="10">
    <source>
        <dbReference type="ARBA" id="ARBA00022553"/>
    </source>
</evidence>
<comment type="subcellular location">
    <subcellularLocation>
        <location evidence="3">Cell membrane</location>
    </subcellularLocation>
    <subcellularLocation>
        <location evidence="4">Cytoplasm</location>
    </subcellularLocation>
</comment>
<name>A0A480EV23_PIG</name>
<keyword evidence="16" id="KW-0068">Autocatalytic cleavage</keyword>
<evidence type="ECO:0000256" key="16">
    <source>
        <dbReference type="ARBA" id="ARBA00022813"/>
    </source>
</evidence>
<dbReference type="PROSITE" id="PS50203">
    <property type="entry name" value="CALPAIN_CAT"/>
    <property type="match status" value="1"/>
</dbReference>
<evidence type="ECO:0000256" key="11">
    <source>
        <dbReference type="ARBA" id="ARBA00022670"/>
    </source>
</evidence>
<evidence type="ECO:0000256" key="14">
    <source>
        <dbReference type="ARBA" id="ARBA00022801"/>
    </source>
</evidence>
<dbReference type="GO" id="GO:0005886">
    <property type="term" value="C:plasma membrane"/>
    <property type="evidence" value="ECO:0007669"/>
    <property type="project" value="UniProtKB-SubCell"/>
</dbReference>
<dbReference type="InterPro" id="IPR022684">
    <property type="entry name" value="Calpain_cysteine_protease"/>
</dbReference>
<dbReference type="GO" id="GO:0005509">
    <property type="term" value="F:calcium ion binding"/>
    <property type="evidence" value="ECO:0007669"/>
    <property type="project" value="InterPro"/>
</dbReference>
<dbReference type="InterPro" id="IPR033883">
    <property type="entry name" value="C2_III"/>
</dbReference>
<evidence type="ECO:0000256" key="18">
    <source>
        <dbReference type="ARBA" id="ARBA00023136"/>
    </source>
</evidence>
<evidence type="ECO:0000256" key="19">
    <source>
        <dbReference type="ARBA" id="ARBA00031279"/>
    </source>
</evidence>
<dbReference type="InterPro" id="IPR022683">
    <property type="entry name" value="Calpain_III"/>
</dbReference>
<evidence type="ECO:0000256" key="20">
    <source>
        <dbReference type="ARBA" id="ARBA00031878"/>
    </source>
</evidence>
<dbReference type="Pfam" id="PF13833">
    <property type="entry name" value="EF-hand_8"/>
    <property type="match status" value="1"/>
</dbReference>
<evidence type="ECO:0000256" key="1">
    <source>
        <dbReference type="ARBA" id="ARBA00001208"/>
    </source>
</evidence>
<organism evidence="28">
    <name type="scientific">Sus scrofa</name>
    <name type="common">Pig</name>
    <dbReference type="NCBI Taxonomy" id="9823"/>
    <lineage>
        <taxon>Eukaryota</taxon>
        <taxon>Metazoa</taxon>
        <taxon>Chordata</taxon>
        <taxon>Craniata</taxon>
        <taxon>Vertebrata</taxon>
        <taxon>Euteleostomi</taxon>
        <taxon>Mammalia</taxon>
        <taxon>Eutheria</taxon>
        <taxon>Laurasiatheria</taxon>
        <taxon>Artiodactyla</taxon>
        <taxon>Suina</taxon>
        <taxon>Suidae</taxon>
        <taxon>Sus</taxon>
    </lineage>
</organism>
<evidence type="ECO:0000256" key="4">
    <source>
        <dbReference type="ARBA" id="ARBA00004496"/>
    </source>
</evidence>
<evidence type="ECO:0000313" key="28">
    <source>
        <dbReference type="EMBL" id="HCZ92021.1"/>
    </source>
</evidence>
<keyword evidence="8" id="KW-1003">Cell membrane</keyword>
<evidence type="ECO:0000256" key="5">
    <source>
        <dbReference type="ARBA" id="ARBA00007623"/>
    </source>
</evidence>
<accession>A0A480EV23</accession>
<keyword evidence="11 24" id="KW-0645">Protease</keyword>
<dbReference type="SUPFAM" id="SSF47473">
    <property type="entry name" value="EF-hand"/>
    <property type="match status" value="1"/>
</dbReference>
<keyword evidence="17" id="KW-0106">Calcium</keyword>
<evidence type="ECO:0000256" key="9">
    <source>
        <dbReference type="ARBA" id="ARBA00022490"/>
    </source>
</evidence>
<dbReference type="PRINTS" id="PR00704">
    <property type="entry name" value="CALPAIN"/>
</dbReference>
<dbReference type="InterPro" id="IPR036213">
    <property type="entry name" value="Calpain_III_sf"/>
</dbReference>
<evidence type="ECO:0000259" key="26">
    <source>
        <dbReference type="PROSITE" id="PS50203"/>
    </source>
</evidence>
<dbReference type="FunFam" id="2.60.120.380:FF:000001">
    <property type="entry name" value="Calpain-1 catalytic subunit"/>
    <property type="match status" value="1"/>
</dbReference>
<dbReference type="GO" id="GO:0006508">
    <property type="term" value="P:proteolysis"/>
    <property type="evidence" value="ECO:0007669"/>
    <property type="project" value="UniProtKB-KW"/>
</dbReference>
<dbReference type="CDD" id="cd00044">
    <property type="entry name" value="CysPc"/>
    <property type="match status" value="1"/>
</dbReference>
<evidence type="ECO:0000256" key="23">
    <source>
        <dbReference type="PIRSR" id="PIRSR622684-1"/>
    </source>
</evidence>
<evidence type="ECO:0000256" key="12">
    <source>
        <dbReference type="ARBA" id="ARBA00022723"/>
    </source>
</evidence>
<dbReference type="PANTHER" id="PTHR10183:SF284">
    <property type="entry name" value="CALPAIN-1 CATALYTIC SUBUNIT"/>
    <property type="match status" value="1"/>
</dbReference>
<dbReference type="PROSITE" id="PS00139">
    <property type="entry name" value="THIOL_PROTEASE_CYS"/>
    <property type="match status" value="1"/>
</dbReference>
<dbReference type="SUPFAM" id="SSF54001">
    <property type="entry name" value="Cysteine proteinases"/>
    <property type="match status" value="1"/>
</dbReference>
<evidence type="ECO:0000256" key="8">
    <source>
        <dbReference type="ARBA" id="ARBA00022475"/>
    </source>
</evidence>
<comment type="catalytic activity">
    <reaction evidence="1">
        <text>Broad endopeptidase specificity.</text>
        <dbReference type="EC" id="3.4.22.52"/>
    </reaction>
</comment>
<keyword evidence="18" id="KW-0472">Membrane</keyword>
<dbReference type="AlphaFoldDB" id="A0A480EV23"/>
<dbReference type="EMBL" id="DQIR01036546">
    <property type="protein sequence ID" value="HCZ92021.1"/>
    <property type="molecule type" value="Transcribed_RNA"/>
</dbReference>
<dbReference type="InterPro" id="IPR000169">
    <property type="entry name" value="Pept_cys_AS"/>
</dbReference>
<dbReference type="SMART" id="SM00720">
    <property type="entry name" value="calpain_III"/>
    <property type="match status" value="1"/>
</dbReference>
<dbReference type="InterPro" id="IPR001300">
    <property type="entry name" value="Peptidase_C2_calpain_cat"/>
</dbReference>
<dbReference type="SMART" id="SM00230">
    <property type="entry name" value="CysPc"/>
    <property type="match status" value="1"/>
</dbReference>
<dbReference type="Pfam" id="PF00648">
    <property type="entry name" value="Peptidase_C2"/>
    <property type="match status" value="1"/>
</dbReference>
<dbReference type="EC" id="3.4.22.52" evidence="6"/>
<feature type="domain" description="EF-hand" evidence="27">
    <location>
        <begin position="646"/>
        <end position="681"/>
    </location>
</feature>
<sequence length="921" mass="102923">MGSPLSWVLGAQGGGREPDAAGETAVWGGRMAGAAEQHRQTGAPVLVWGGVGSEQAPLSHRMAEEVITPVYCTGVSAQVQKLRAKELGLGRHENAIKYLGQDYEQLRAHCLQSGSLFRDEAFPPVPQSLGFKELGPNSSKTYGVKWKRPTELFSNPQFIVDGATRTDICQGALGDCWLLAAIASLTLNDTLLHRVVPHGQSFQNGYAGIFHFQLWQFGEWVDVVVDDLLPTKDGKLVFVHSAQGNEFWSALLEKAYAKVNGSYEALSGGSTSEGFEDFTGGVTEWYELRKAPSDLYSIILKALERGSLLGCSIDISSVLDMEAVTFKKLVKGHAYSVTGAKQVNYQGQMVNLIRMRNPWGEVEWTGAWSDGSSEWNGVDPYQRDQLRVRMEDGEFWMSFRDFLREFTRLEICNLTPDALKSQRVRNWNTTLYEGTWRRGSTAGGCRNYPATFWVNPQFKIRLEETDDPEDDYGGRESGCSFVLALMQKHRRRERRFGRDMETIGFAVYEVPPELVGQPVHLKRDFFLANASRARSEQFINLREVSTRFRLPPGEYVVVPSTFEPNKEGDFVLRFFSEKKAGTQELDDQVQAILPDEQVLSEEEIDENFKALFRQLAGEDMEISVRELRTILNRIISKHKDLRTKGFSLESCRSMVNLMDRDGNGKLGLVEFNILWNRIRNYLVSSLRSASCVGLWVAWLAWEACGVTHQGQHRERDNHKWTCSFPASSHCLGRGNGGPGLCQVRGGAGDPQGWCSVCARPSPTLILAWPLATAGRTRALAASPLPCLVLLSVAGLSRVPALPTVPGLSCGVPLTAPQRDGNGKLGLVESIFRKFDLDKSGSMSAYEMRMAIESAGFKLNKKLFELIITRYSEPDLAVDFDNFVCCLVRLETMFRFFKTLDTDLDGVVTFDLFKWLQLTMFA</sequence>
<feature type="domain" description="EF-hand" evidence="27">
    <location>
        <begin position="822"/>
        <end position="857"/>
    </location>
</feature>
<keyword evidence="15 24" id="KW-0788">Thiol protease</keyword>
<evidence type="ECO:0000256" key="25">
    <source>
        <dbReference type="SAM" id="MobiDB-lite"/>
    </source>
</evidence>
<dbReference type="CDD" id="cd00214">
    <property type="entry name" value="Calpain_III"/>
    <property type="match status" value="1"/>
</dbReference>
<dbReference type="GO" id="GO:0005737">
    <property type="term" value="C:cytoplasm"/>
    <property type="evidence" value="ECO:0007669"/>
    <property type="project" value="UniProtKB-SubCell"/>
</dbReference>
<dbReference type="EMBL" id="DQIR01096767">
    <property type="protein sequence ID" value="HDA52243.1"/>
    <property type="molecule type" value="Transcribed_RNA"/>
</dbReference>
<evidence type="ECO:0000256" key="17">
    <source>
        <dbReference type="ARBA" id="ARBA00022837"/>
    </source>
</evidence>
<keyword evidence="13" id="KW-0677">Repeat</keyword>
<feature type="active site" evidence="23 24">
    <location>
        <position position="357"/>
    </location>
</feature>
<dbReference type="Gene3D" id="3.90.70.10">
    <property type="entry name" value="Cysteine proteinases"/>
    <property type="match status" value="1"/>
</dbReference>
<dbReference type="PROSITE" id="PS50222">
    <property type="entry name" value="EF_HAND_2"/>
    <property type="match status" value="2"/>
</dbReference>
<dbReference type="InterPro" id="IPR002048">
    <property type="entry name" value="EF_hand_dom"/>
</dbReference>
<dbReference type="InterPro" id="IPR022682">
    <property type="entry name" value="Calpain_domain_III"/>
</dbReference>
<keyword evidence="14 24" id="KW-0378">Hydrolase</keyword>
<reference evidence="28" key="1">
    <citation type="journal article" date="2019" name="PeerJ">
        <title>Genes of the pig, Sus scrofa, reconstructed with EvidentialGene.</title>
        <authorList>
            <person name="Gilbert D.G."/>
        </authorList>
    </citation>
    <scope>NUCLEOTIDE SEQUENCE</scope>
</reference>
<dbReference type="Pfam" id="PF01067">
    <property type="entry name" value="Calpain_III"/>
    <property type="match status" value="1"/>
</dbReference>
<feature type="active site" evidence="23 24">
    <location>
        <position position="333"/>
    </location>
</feature>
<evidence type="ECO:0000256" key="6">
    <source>
        <dbReference type="ARBA" id="ARBA00012482"/>
    </source>
</evidence>
<evidence type="ECO:0000259" key="27">
    <source>
        <dbReference type="PROSITE" id="PS50222"/>
    </source>
</evidence>
<keyword evidence="12" id="KW-0479">Metal-binding</keyword>
<dbReference type="SMART" id="SM00054">
    <property type="entry name" value="EFh"/>
    <property type="match status" value="3"/>
</dbReference>
<evidence type="ECO:0000256" key="24">
    <source>
        <dbReference type="PROSITE-ProRule" id="PRU00239"/>
    </source>
</evidence>
<proteinExistence type="inferred from homology"/>
<dbReference type="PANTHER" id="PTHR10183">
    <property type="entry name" value="CALPAIN"/>
    <property type="match status" value="1"/>
</dbReference>
<feature type="domain" description="Calpain catalytic" evidence="26">
    <location>
        <begin position="116"/>
        <end position="415"/>
    </location>
</feature>
<dbReference type="InterPro" id="IPR018247">
    <property type="entry name" value="EF_Hand_1_Ca_BS"/>
</dbReference>
<dbReference type="Gene3D" id="1.10.238.10">
    <property type="entry name" value="EF-hand"/>
    <property type="match status" value="2"/>
</dbReference>
<comment type="similarity">
    <text evidence="5">Belongs to the peptidase C2 family.</text>
</comment>
<keyword evidence="9" id="KW-0963">Cytoplasm</keyword>
<keyword evidence="10" id="KW-0597">Phosphoprotein</keyword>